<dbReference type="InterPro" id="IPR035089">
    <property type="entry name" value="Phage_sheath_subtilisin"/>
</dbReference>
<name>A0A177K057_SPHYA</name>
<evidence type="ECO:0000313" key="5">
    <source>
        <dbReference type="Proteomes" id="UP000077262"/>
    </source>
</evidence>
<dbReference type="OrthoDB" id="9767864at2"/>
<dbReference type="Pfam" id="PF17482">
    <property type="entry name" value="Phage_sheath_1C"/>
    <property type="match status" value="1"/>
</dbReference>
<dbReference type="PANTHER" id="PTHR35861">
    <property type="match status" value="1"/>
</dbReference>
<feature type="domain" description="Tail sheath protein C-terminal" evidence="3">
    <location>
        <begin position="396"/>
        <end position="502"/>
    </location>
</feature>
<dbReference type="AlphaFoldDB" id="A0A177K057"/>
<organism evidence="4 5">
    <name type="scientific">Sphingobium yanoikuyae</name>
    <name type="common">Sphingomonas yanoikuyae</name>
    <dbReference type="NCBI Taxonomy" id="13690"/>
    <lineage>
        <taxon>Bacteria</taxon>
        <taxon>Pseudomonadati</taxon>
        <taxon>Pseudomonadota</taxon>
        <taxon>Alphaproteobacteria</taxon>
        <taxon>Sphingomonadales</taxon>
        <taxon>Sphingomonadaceae</taxon>
        <taxon>Sphingobium</taxon>
    </lineage>
</organism>
<protein>
    <submittedName>
        <fullName evidence="4">Phage tail protein</fullName>
    </submittedName>
</protein>
<feature type="domain" description="Tail sheath protein subtilisin-like" evidence="2">
    <location>
        <begin position="260"/>
        <end position="395"/>
    </location>
</feature>
<evidence type="ECO:0000259" key="3">
    <source>
        <dbReference type="Pfam" id="PF17482"/>
    </source>
</evidence>
<accession>A0A177K057</accession>
<dbReference type="PANTHER" id="PTHR35861:SF1">
    <property type="entry name" value="PHAGE TAIL SHEATH PROTEIN"/>
    <property type="match status" value="1"/>
</dbReference>
<proteinExistence type="inferred from homology"/>
<evidence type="ECO:0000256" key="1">
    <source>
        <dbReference type="ARBA" id="ARBA00008005"/>
    </source>
</evidence>
<evidence type="ECO:0000259" key="2">
    <source>
        <dbReference type="Pfam" id="PF04984"/>
    </source>
</evidence>
<dbReference type="Gene3D" id="3.40.50.11780">
    <property type="match status" value="2"/>
</dbReference>
<sequence>MAEYLAPGVFIEEIERGPRPIEGVATSTSAFLGETERGRTKPRLVTSFNEYRRHFGSVFADGKYMPDAVSGFFENGGRRAFICRILGPDATVSTRTAGGLQIDAIGPGAWGDRVFVKIVESSTKKGDTPIGFRLQVAYWQTPSPDGNYADPFDRTQPPRLPLPTLAEDFDNLVWDDRTSPDYFEKRLQDNSALVTVTAPAPLTTLPSAGFDKLTGGADASAAPGVNQFKGEDADSNLRTGLSALDLDDYREVALVQAPAAPDDVVAAVITHCEKSQFRFAVVDTAKNMGDPNSVDPRSKWDTQYAAFYYPWIWVSDLQSGQRKLVPPGGHTLGLYARTDTDRGVWKAPANDTLRGVFDLEYLVDDNVQEVLNPRGVNAIRRFPGRGIRVWGARTLSSNSLWKYVSVRRLFIFLERSIYEGTQWVVFEPNDERLWERVKDTIRLFLRTQWRAGALMGVTEEQAFTIACDRSTMTQDDILNGRLICEIGIAPVRPAEFVIFRIFQNTAEAQS</sequence>
<dbReference type="InterPro" id="IPR052042">
    <property type="entry name" value="Tail_sheath_structural"/>
</dbReference>
<dbReference type="RefSeq" id="WP_017498959.1">
    <property type="nucleotide sequence ID" value="NZ_LSTR01000020.1"/>
</dbReference>
<comment type="caution">
    <text evidence="4">The sequence shown here is derived from an EMBL/GenBank/DDBJ whole genome shotgun (WGS) entry which is preliminary data.</text>
</comment>
<dbReference type="InterPro" id="IPR020287">
    <property type="entry name" value="Tail_sheath_C"/>
</dbReference>
<comment type="similarity">
    <text evidence="1">Belongs to the myoviridae tail sheath protein family.</text>
</comment>
<dbReference type="Proteomes" id="UP000077262">
    <property type="component" value="Unassembled WGS sequence"/>
</dbReference>
<evidence type="ECO:0000313" key="4">
    <source>
        <dbReference type="EMBL" id="OAH46534.1"/>
    </source>
</evidence>
<dbReference type="Pfam" id="PF04984">
    <property type="entry name" value="Phage_sheath_1"/>
    <property type="match status" value="1"/>
</dbReference>
<dbReference type="EMBL" id="LSTR01000020">
    <property type="protein sequence ID" value="OAH46534.1"/>
    <property type="molecule type" value="Genomic_DNA"/>
</dbReference>
<gene>
    <name evidence="4" type="ORF">AX777_01310</name>
</gene>
<reference evidence="4 5" key="1">
    <citation type="submission" date="2016-02" db="EMBL/GenBank/DDBJ databases">
        <authorList>
            <person name="Wen L."/>
            <person name="He K."/>
            <person name="Yang H."/>
        </authorList>
    </citation>
    <scope>NUCLEOTIDE SEQUENCE [LARGE SCALE GENOMIC DNA]</scope>
    <source>
        <strain evidence="4 5">CD09_2</strain>
    </source>
</reference>